<proteinExistence type="predicted"/>
<reference evidence="1 2" key="1">
    <citation type="journal article" date="2010" name="J. Bacteriol.">
        <title>Complete genome sequence of Halalkalicoccus jeotgali B3(T), an extremely halophilic archaeon.</title>
        <authorList>
            <person name="Roh S.W."/>
            <person name="Nam Y.D."/>
            <person name="Nam S.H."/>
            <person name="Choi S.H."/>
            <person name="Park H.S."/>
            <person name="Bae J.W."/>
        </authorList>
    </citation>
    <scope>NUCLEOTIDE SEQUENCE [LARGE SCALE GENOMIC DNA]</scope>
    <source>
        <strain evidence="2">DSM 18796 / CECT 7217 / JCM 14584 / KCTC 4019 / B3</strain>
        <plasmid evidence="2">1</plasmid>
    </source>
</reference>
<sequence>MAKREDFDIVAIEFPRDNRCWIDHCMIRANDLPSFISKRLRVIEFAVTCAQHTPLEIRYGFILWLNIGQ</sequence>
<dbReference type="KEGG" id="hje:HacjB3_16921"/>
<geneLocation type="plasmid" evidence="1 2">
    <name>1</name>
</geneLocation>
<keyword evidence="1" id="KW-0614">Plasmid</keyword>
<organism evidence="1 2">
    <name type="scientific">Halalkalicoccus jeotgali (strain DSM 18796 / CECT 7217 / JCM 14584 / KCTC 4019 / B3)</name>
    <dbReference type="NCBI Taxonomy" id="795797"/>
    <lineage>
        <taxon>Archaea</taxon>
        <taxon>Methanobacteriati</taxon>
        <taxon>Methanobacteriota</taxon>
        <taxon>Stenosarchaea group</taxon>
        <taxon>Halobacteria</taxon>
        <taxon>Halobacteriales</taxon>
        <taxon>Halococcaceae</taxon>
        <taxon>Halalkalicoccus</taxon>
    </lineage>
</organism>
<dbReference type="Proteomes" id="UP000000390">
    <property type="component" value="Plasmid 1"/>
</dbReference>
<accession>D8JBT1</accession>
<name>D8JBT1_HALJB</name>
<dbReference type="AlphaFoldDB" id="D8JBT1"/>
<protein>
    <submittedName>
        <fullName evidence="1">Uncharacterized protein</fullName>
    </submittedName>
</protein>
<gene>
    <name evidence="1" type="ordered locus">HacjB3_16921</name>
</gene>
<evidence type="ECO:0000313" key="2">
    <source>
        <dbReference type="Proteomes" id="UP000000390"/>
    </source>
</evidence>
<dbReference type="EMBL" id="CP002063">
    <property type="protein sequence ID" value="ADJ16734.1"/>
    <property type="molecule type" value="Genomic_DNA"/>
</dbReference>
<dbReference type="HOGENOM" id="CLU_2765921_0_0_2"/>
<evidence type="ECO:0000313" key="1">
    <source>
        <dbReference type="EMBL" id="ADJ16734.1"/>
    </source>
</evidence>